<name>A0A317XQR5_9BASI</name>
<feature type="compositionally biased region" description="Low complexity" evidence="1">
    <location>
        <begin position="535"/>
        <end position="544"/>
    </location>
</feature>
<dbReference type="AlphaFoldDB" id="A0A317XQR5"/>
<gene>
    <name evidence="3" type="ORF">BCV70DRAFT_176327</name>
</gene>
<feature type="region of interest" description="Disordered" evidence="1">
    <location>
        <begin position="293"/>
        <end position="319"/>
    </location>
</feature>
<dbReference type="EMBL" id="KZ819194">
    <property type="protein sequence ID" value="PWY99640.1"/>
    <property type="molecule type" value="Genomic_DNA"/>
</dbReference>
<feature type="compositionally biased region" description="Basic residues" evidence="1">
    <location>
        <begin position="307"/>
        <end position="317"/>
    </location>
</feature>
<reference evidence="3 4" key="1">
    <citation type="journal article" date="2018" name="Mol. Biol. Evol.">
        <title>Broad Genomic Sampling Reveals a Smut Pathogenic Ancestry of the Fungal Clade Ustilaginomycotina.</title>
        <authorList>
            <person name="Kijpornyongpan T."/>
            <person name="Mondo S.J."/>
            <person name="Barry K."/>
            <person name="Sandor L."/>
            <person name="Lee J."/>
            <person name="Lipzen A."/>
            <person name="Pangilinan J."/>
            <person name="LaButti K."/>
            <person name="Hainaut M."/>
            <person name="Henrissat B."/>
            <person name="Grigoriev I.V."/>
            <person name="Spatafora J.W."/>
            <person name="Aime M.C."/>
        </authorList>
    </citation>
    <scope>NUCLEOTIDE SEQUENCE [LARGE SCALE GENOMIC DNA]</scope>
    <source>
        <strain evidence="3 4">MCA 3645</strain>
    </source>
</reference>
<feature type="region of interest" description="Disordered" evidence="1">
    <location>
        <begin position="346"/>
        <end position="381"/>
    </location>
</feature>
<feature type="region of interest" description="Disordered" evidence="1">
    <location>
        <begin position="757"/>
        <end position="777"/>
    </location>
</feature>
<dbReference type="PANTHER" id="PTHR12461:SF100">
    <property type="entry name" value="JMJC DOMAIN-CONTAINING PROTEIN 4"/>
    <property type="match status" value="1"/>
</dbReference>
<feature type="compositionally biased region" description="Acidic residues" evidence="1">
    <location>
        <begin position="592"/>
        <end position="616"/>
    </location>
</feature>
<feature type="region of interest" description="Disordered" evidence="1">
    <location>
        <begin position="474"/>
        <end position="715"/>
    </location>
</feature>
<feature type="compositionally biased region" description="Acidic residues" evidence="1">
    <location>
        <begin position="404"/>
        <end position="434"/>
    </location>
</feature>
<protein>
    <recommendedName>
        <fullName evidence="2">JmjC domain-containing protein</fullName>
    </recommendedName>
</protein>
<feature type="region of interest" description="Disordered" evidence="1">
    <location>
        <begin position="403"/>
        <end position="446"/>
    </location>
</feature>
<feature type="compositionally biased region" description="Acidic residues" evidence="1">
    <location>
        <begin position="346"/>
        <end position="362"/>
    </location>
</feature>
<feature type="compositionally biased region" description="Gly residues" evidence="1">
    <location>
        <begin position="646"/>
        <end position="656"/>
    </location>
</feature>
<dbReference type="InterPro" id="IPR041667">
    <property type="entry name" value="Cupin_8"/>
</dbReference>
<feature type="compositionally biased region" description="Polar residues" evidence="1">
    <location>
        <begin position="507"/>
        <end position="525"/>
    </location>
</feature>
<evidence type="ECO:0000256" key="1">
    <source>
        <dbReference type="SAM" id="MobiDB-lite"/>
    </source>
</evidence>
<feature type="compositionally biased region" description="Low complexity" evidence="1">
    <location>
        <begin position="131"/>
        <end position="144"/>
    </location>
</feature>
<feature type="compositionally biased region" description="Acidic residues" evidence="1">
    <location>
        <begin position="657"/>
        <end position="674"/>
    </location>
</feature>
<dbReference type="PROSITE" id="PS51184">
    <property type="entry name" value="JMJC"/>
    <property type="match status" value="1"/>
</dbReference>
<dbReference type="Gene3D" id="2.60.120.650">
    <property type="entry name" value="Cupin"/>
    <property type="match status" value="1"/>
</dbReference>
<dbReference type="InterPro" id="IPR014710">
    <property type="entry name" value="RmlC-like_jellyroll"/>
</dbReference>
<dbReference type="InterPro" id="IPR003347">
    <property type="entry name" value="JmjC_dom"/>
</dbReference>
<organism evidence="3 4">
    <name type="scientific">Testicularia cyperi</name>
    <dbReference type="NCBI Taxonomy" id="1882483"/>
    <lineage>
        <taxon>Eukaryota</taxon>
        <taxon>Fungi</taxon>
        <taxon>Dikarya</taxon>
        <taxon>Basidiomycota</taxon>
        <taxon>Ustilaginomycotina</taxon>
        <taxon>Ustilaginomycetes</taxon>
        <taxon>Ustilaginales</taxon>
        <taxon>Anthracoideaceae</taxon>
        <taxon>Testicularia</taxon>
    </lineage>
</organism>
<dbReference type="SUPFAM" id="SSF51197">
    <property type="entry name" value="Clavaminate synthase-like"/>
    <property type="match status" value="2"/>
</dbReference>
<dbReference type="Gene3D" id="2.60.120.10">
    <property type="entry name" value="Jelly Rolls"/>
    <property type="match status" value="1"/>
</dbReference>
<evidence type="ECO:0000313" key="3">
    <source>
        <dbReference type="EMBL" id="PWY99640.1"/>
    </source>
</evidence>
<dbReference type="PANTHER" id="PTHR12461">
    <property type="entry name" value="HYPOXIA-INDUCIBLE FACTOR 1 ALPHA INHIBITOR-RELATED"/>
    <property type="match status" value="1"/>
</dbReference>
<keyword evidence="4" id="KW-1185">Reference proteome</keyword>
<dbReference type="STRING" id="1882483.A0A317XQR5"/>
<evidence type="ECO:0000259" key="2">
    <source>
        <dbReference type="PROSITE" id="PS51184"/>
    </source>
</evidence>
<dbReference type="Proteomes" id="UP000246740">
    <property type="component" value="Unassembled WGS sequence"/>
</dbReference>
<dbReference type="OrthoDB" id="415358at2759"/>
<accession>A0A317XQR5</accession>
<dbReference type="Pfam" id="PF13621">
    <property type="entry name" value="Cupin_8"/>
    <property type="match status" value="2"/>
</dbReference>
<feature type="compositionally biased region" description="Acidic residues" evidence="1">
    <location>
        <begin position="477"/>
        <end position="506"/>
    </location>
</feature>
<dbReference type="InParanoid" id="A0A317XQR5"/>
<proteinExistence type="predicted"/>
<feature type="domain" description="JmjC" evidence="2">
    <location>
        <begin position="165"/>
        <end position="806"/>
    </location>
</feature>
<feature type="compositionally biased region" description="Polar residues" evidence="1">
    <location>
        <begin position="876"/>
        <end position="891"/>
    </location>
</feature>
<feature type="region of interest" description="Disordered" evidence="1">
    <location>
        <begin position="868"/>
        <end position="891"/>
    </location>
</feature>
<feature type="compositionally biased region" description="Acidic residues" evidence="1">
    <location>
        <begin position="145"/>
        <end position="158"/>
    </location>
</feature>
<feature type="compositionally biased region" description="Acidic residues" evidence="1">
    <location>
        <begin position="545"/>
        <end position="561"/>
    </location>
</feature>
<feature type="region of interest" description="Disordered" evidence="1">
    <location>
        <begin position="131"/>
        <end position="160"/>
    </location>
</feature>
<feature type="region of interest" description="Disordered" evidence="1">
    <location>
        <begin position="803"/>
        <end position="845"/>
    </location>
</feature>
<sequence length="891" mass="96958">MVNIPPLPSSLDNYQGWASSSSRPKIPTVPNTISPQDMWSRFISKRRPVIIDGHLTDPDWNGDKWTDLNYLRSTAGNVPVKIEPVHPSAGHFGTSVKRSKVAFARYLDILQQPESAGKWYLTTQYAETDGSSASISASDSMPSDSDNETDDSDLEPEMDPVLPAPTNALSSDFPKTPELMGSLVLQQCNLWLGNSKEGKSSGLHHDFHDNLYILLSGYKRFLLFPPSAHRVLYPRGLIERVHHNGLIVYAPPGQLPSYLPGQRRQMPIRPDGLVPSDAARWRRKARLRVKNNIDQQAANDAGEGLREKHRRKGKAKQTRAQELAELALLQAEAELRLCLMDEEGIDPEADTTDEDEDDEDEAASVNDVDLPARGGGLIANRNPYSQLFDASKGLLGDVEGIEVMTDDDDDDDDDEDDDDEQQTEDSDEDSDSDNENQLRRLLVSLPDQMKGVAARALSGDEVAIRQLQAYLHAVSQEDSDLSGDESEEAAEQADFDDSASQEDQEQAENGSSDDGSQHTGANGNSHAKPKRRTLSAAAVESSAEGSEESDDSFASEGEDGSGNEQKKQSDYEDAASGVDDESDSGEQNPSVLDDDFSGLDEGESEEDSEDSDEGDEMALWPGADSSSEFGDVEEGEAELEKLLAMSGGGAGAAGLGEGDEDDSEDDSESDDEQNEPQSFSRIPPDLLHEQFGVADDPSQPPLQASDEQNGKRRAKRLMEEYPHLAFHAPPPIEVFLLPGQMLYLPASWYHEVTSSSLPPHHLSQEAAKRNASSGNGVEGASKVHMALNYWFHPPDALEFEPVRQAPSSSGGGGGEEPRVPGYGVGLGDSATENLGAGTGTHERPYRDAEVWDEVARAVDVQVERARKEAHRWTMVSGPSSSDESQQTKPTP</sequence>
<evidence type="ECO:0000313" key="4">
    <source>
        <dbReference type="Proteomes" id="UP000246740"/>
    </source>
</evidence>